<protein>
    <recommendedName>
        <fullName evidence="11">RETREG1-3/ARL6IP-like N-terminal reticulon-homology domain-containing protein</fullName>
    </recommendedName>
</protein>
<dbReference type="OMA" id="IKGAQLW"/>
<keyword evidence="8 10" id="KW-0472">Membrane</keyword>
<reference evidence="12" key="2">
    <citation type="submission" date="2021-01" db="UniProtKB">
        <authorList>
            <consortium name="EnsemblMetazoa"/>
        </authorList>
    </citation>
    <scope>IDENTIFICATION</scope>
</reference>
<feature type="compositionally biased region" description="Polar residues" evidence="9">
    <location>
        <begin position="468"/>
        <end position="488"/>
    </location>
</feature>
<keyword evidence="7" id="KW-0072">Autophagy</keyword>
<dbReference type="Pfam" id="PF24456">
    <property type="entry name" value="RHD_RETREG1-3"/>
    <property type="match status" value="1"/>
</dbReference>
<feature type="transmembrane region" description="Helical" evidence="10">
    <location>
        <begin position="85"/>
        <end position="106"/>
    </location>
</feature>
<dbReference type="GeneID" id="584584"/>
<comment type="similarity">
    <text evidence="2">Belongs to the RETREG family.</text>
</comment>
<evidence type="ECO:0000256" key="10">
    <source>
        <dbReference type="SAM" id="Phobius"/>
    </source>
</evidence>
<dbReference type="InParanoid" id="A0A7M7P3Y4"/>
<evidence type="ECO:0000313" key="12">
    <source>
        <dbReference type="EnsemblMetazoa" id="XP_030845916"/>
    </source>
</evidence>
<feature type="domain" description="RETREG1-3/ARL6IP-like N-terminal reticulon-homology" evidence="11">
    <location>
        <begin position="44"/>
        <end position="225"/>
    </location>
</feature>
<evidence type="ECO:0000256" key="9">
    <source>
        <dbReference type="SAM" id="MobiDB-lite"/>
    </source>
</evidence>
<keyword evidence="4 10" id="KW-0812">Transmembrane</keyword>
<keyword evidence="6 10" id="KW-1133">Transmembrane helix</keyword>
<evidence type="ECO:0000259" key="11">
    <source>
        <dbReference type="Pfam" id="PF24456"/>
    </source>
</evidence>
<feature type="region of interest" description="Disordered" evidence="9">
    <location>
        <begin position="451"/>
        <end position="528"/>
    </location>
</feature>
<dbReference type="EnsemblMetazoa" id="XM_030990056">
    <property type="protein sequence ID" value="XP_030845916"/>
    <property type="gene ID" value="LOC584584"/>
</dbReference>
<evidence type="ECO:0000256" key="5">
    <source>
        <dbReference type="ARBA" id="ARBA00022824"/>
    </source>
</evidence>
<dbReference type="GO" id="GO:0005789">
    <property type="term" value="C:endoplasmic reticulum membrane"/>
    <property type="evidence" value="ECO:0007669"/>
    <property type="project" value="UniProtKB-SubCell"/>
</dbReference>
<accession>A0A7M7P3Y4</accession>
<dbReference type="InterPro" id="IPR043384">
    <property type="entry name" value="RETREG1/3"/>
</dbReference>
<sequence>MDGDELKAEIDGGPCALPEDKMKELEREAIIRAREERLRSILSPIEGLVMNIQSLLVWENAQPSAVLFVCVNIVFWLAVTTNQRVVFISTMICFIVMCIETFRFRVWPKMQVNPKSSDEEDWTPLHLRLLSVPELCDHVARAWQVADEWYNAFWDLRRHEPAKFCTFTCLLCLTTATIGFYIPGVLISYTILICLLLWPAYLYHDVSGKIYTKLHPFLRQFEQSMDSLERKEKRQKRRRRSSRNPDGDEESSSDSELNEFYPTPGPAVDAALSHASRVIGATPSSSCLGTPTYGFVGGLIPRGGSVEFTDDELNTDNESTNLLVGLNEMPSFQDRALDPSGDELDSRSAGNVIDGNTGNPARLRPPSDLFGMSTDDDFGDHELDTPESPLDDLLQPRVQERQPLTSYLAAEVIGQSLPPAAAQLLSQTVAAVMSEAVTSLAGLSDPTAATSEKQLVKQKHPTLPVKSVQLTGPTNSDAIPSGLTPSPQSDEELAEFELLDSSELDNVSSPTTEEEKSPSTESSPGAINAGITYLSSLFSRRK</sequence>
<dbReference type="GO" id="GO:0061709">
    <property type="term" value="P:reticulophagy"/>
    <property type="evidence" value="ECO:0007669"/>
    <property type="project" value="InterPro"/>
</dbReference>
<feature type="region of interest" description="Disordered" evidence="9">
    <location>
        <begin position="228"/>
        <end position="260"/>
    </location>
</feature>
<comment type="subcellular location">
    <subcellularLocation>
        <location evidence="1">Endoplasmic reticulum membrane</location>
        <topology evidence="1">Multi-pass membrane protein</topology>
    </subcellularLocation>
</comment>
<evidence type="ECO:0000256" key="3">
    <source>
        <dbReference type="ARBA" id="ARBA00022553"/>
    </source>
</evidence>
<feature type="transmembrane region" description="Helical" evidence="10">
    <location>
        <begin position="187"/>
        <end position="204"/>
    </location>
</feature>
<feature type="region of interest" description="Disordered" evidence="9">
    <location>
        <begin position="336"/>
        <end position="395"/>
    </location>
</feature>
<dbReference type="InterPro" id="IPR057282">
    <property type="entry name" value="RETREG1-3-like_RHD"/>
</dbReference>
<evidence type="ECO:0000256" key="1">
    <source>
        <dbReference type="ARBA" id="ARBA00004477"/>
    </source>
</evidence>
<dbReference type="CDD" id="cd22558">
    <property type="entry name" value="RETR_RHD"/>
    <property type="match status" value="1"/>
</dbReference>
<evidence type="ECO:0000256" key="6">
    <source>
        <dbReference type="ARBA" id="ARBA00022989"/>
    </source>
</evidence>
<feature type="compositionally biased region" description="Acidic residues" evidence="9">
    <location>
        <begin position="247"/>
        <end position="257"/>
    </location>
</feature>
<keyword evidence="5" id="KW-0256">Endoplasmic reticulum</keyword>
<feature type="transmembrane region" description="Helical" evidence="10">
    <location>
        <begin position="60"/>
        <end position="79"/>
    </location>
</feature>
<reference evidence="13" key="1">
    <citation type="submission" date="2015-02" db="EMBL/GenBank/DDBJ databases">
        <title>Genome sequencing for Strongylocentrotus purpuratus.</title>
        <authorList>
            <person name="Murali S."/>
            <person name="Liu Y."/>
            <person name="Vee V."/>
            <person name="English A."/>
            <person name="Wang M."/>
            <person name="Skinner E."/>
            <person name="Han Y."/>
            <person name="Muzny D.M."/>
            <person name="Worley K.C."/>
            <person name="Gibbs R.A."/>
        </authorList>
    </citation>
    <scope>NUCLEOTIDE SEQUENCE</scope>
</reference>
<keyword evidence="3" id="KW-0597">Phosphoprotein</keyword>
<dbReference type="KEGG" id="spu:584584"/>
<dbReference type="OrthoDB" id="10029527at2759"/>
<evidence type="ECO:0000256" key="4">
    <source>
        <dbReference type="ARBA" id="ARBA00022692"/>
    </source>
</evidence>
<dbReference type="Proteomes" id="UP000007110">
    <property type="component" value="Unassembled WGS sequence"/>
</dbReference>
<evidence type="ECO:0000256" key="7">
    <source>
        <dbReference type="ARBA" id="ARBA00023006"/>
    </source>
</evidence>
<keyword evidence="13" id="KW-1185">Reference proteome</keyword>
<dbReference type="AlphaFoldDB" id="A0A7M7P3Y4"/>
<dbReference type="PANTHER" id="PTHR28659:SF2">
    <property type="entry name" value="RETICULON-LIKE PROTEIN"/>
    <property type="match status" value="1"/>
</dbReference>
<feature type="compositionally biased region" description="Acidic residues" evidence="9">
    <location>
        <begin position="489"/>
        <end position="503"/>
    </location>
</feature>
<organism evidence="12 13">
    <name type="scientific">Strongylocentrotus purpuratus</name>
    <name type="common">Purple sea urchin</name>
    <dbReference type="NCBI Taxonomy" id="7668"/>
    <lineage>
        <taxon>Eukaryota</taxon>
        <taxon>Metazoa</taxon>
        <taxon>Echinodermata</taxon>
        <taxon>Eleutherozoa</taxon>
        <taxon>Echinozoa</taxon>
        <taxon>Echinoidea</taxon>
        <taxon>Euechinoidea</taxon>
        <taxon>Echinacea</taxon>
        <taxon>Camarodonta</taxon>
        <taxon>Echinidea</taxon>
        <taxon>Strongylocentrotidae</taxon>
        <taxon>Strongylocentrotus</taxon>
    </lineage>
</organism>
<proteinExistence type="inferred from homology"/>
<dbReference type="RefSeq" id="XP_030845916.1">
    <property type="nucleotide sequence ID" value="XM_030990056.1"/>
</dbReference>
<evidence type="ECO:0000256" key="8">
    <source>
        <dbReference type="ARBA" id="ARBA00023136"/>
    </source>
</evidence>
<dbReference type="PANTHER" id="PTHR28659">
    <property type="entry name" value="RETICULON-LIKE PROTEIN"/>
    <property type="match status" value="1"/>
</dbReference>
<dbReference type="FunCoup" id="A0A7M7P3Y4">
    <property type="interactions" value="923"/>
</dbReference>
<evidence type="ECO:0000313" key="13">
    <source>
        <dbReference type="Proteomes" id="UP000007110"/>
    </source>
</evidence>
<feature type="compositionally biased region" description="Basic residues" evidence="9">
    <location>
        <begin position="233"/>
        <end position="242"/>
    </location>
</feature>
<evidence type="ECO:0000256" key="2">
    <source>
        <dbReference type="ARBA" id="ARBA00006299"/>
    </source>
</evidence>
<name>A0A7M7P3Y4_STRPU</name>